<keyword evidence="3" id="KW-1185">Reference proteome</keyword>
<feature type="domain" description="Hemerythrin-like" evidence="1">
    <location>
        <begin position="21"/>
        <end position="159"/>
    </location>
</feature>
<dbReference type="Gene3D" id="1.20.120.520">
    <property type="entry name" value="nmb1532 protein domain like"/>
    <property type="match status" value="1"/>
</dbReference>
<dbReference type="Pfam" id="PF01814">
    <property type="entry name" value="Hemerythrin"/>
    <property type="match status" value="1"/>
</dbReference>
<protein>
    <submittedName>
        <fullName evidence="2">Hemerythrin</fullName>
    </submittedName>
</protein>
<sequence length="181" mass="19747">MTSRVALPGLRSPGAGFDQPFEMLGACHERVQRTLDLLQRLQTYLAEQGVDDSARQAARDVLRYFDVAAPLHHEDEELHIFPPLLQPGTDAGTQAVVRQLQRDHVAMAACWAQARVPLQALAGGGQQAFSAADQALLQRFAGLYADHIRHEEGQVYPAARQLVDAAGQQAMGREMAARRGG</sequence>
<dbReference type="InterPro" id="IPR012312">
    <property type="entry name" value="Hemerythrin-like"/>
</dbReference>
<evidence type="ECO:0000313" key="2">
    <source>
        <dbReference type="EMBL" id="PEH87378.1"/>
    </source>
</evidence>
<evidence type="ECO:0000313" key="3">
    <source>
        <dbReference type="Proteomes" id="UP000220246"/>
    </source>
</evidence>
<dbReference type="RefSeq" id="WP_066541224.1">
    <property type="nucleotide sequence ID" value="NZ_JAOCAL010000001.1"/>
</dbReference>
<dbReference type="OrthoDB" id="8898809at2"/>
<accession>A0A2A7UQ32</accession>
<gene>
    <name evidence="2" type="ORF">CRM82_00995</name>
</gene>
<evidence type="ECO:0000259" key="1">
    <source>
        <dbReference type="Pfam" id="PF01814"/>
    </source>
</evidence>
<dbReference type="AlphaFoldDB" id="A0A2A7UQ32"/>
<dbReference type="EMBL" id="PDEA01000001">
    <property type="protein sequence ID" value="PEH87378.1"/>
    <property type="molecule type" value="Genomic_DNA"/>
</dbReference>
<proteinExistence type="predicted"/>
<dbReference type="CDD" id="cd12108">
    <property type="entry name" value="Hr-like"/>
    <property type="match status" value="1"/>
</dbReference>
<dbReference type="Proteomes" id="UP000220246">
    <property type="component" value="Unassembled WGS sequence"/>
</dbReference>
<reference evidence="3" key="1">
    <citation type="submission" date="2017-09" db="EMBL/GenBank/DDBJ databases">
        <title>FDA dAtabase for Regulatory Grade micrObial Sequences (FDA-ARGOS): Supporting development and validation of Infectious Disease Dx tests.</title>
        <authorList>
            <person name="Minogue T."/>
            <person name="Wolcott M."/>
            <person name="Wasieloski L."/>
            <person name="Aguilar W."/>
            <person name="Moore D."/>
            <person name="Tallon L."/>
            <person name="Sadzewicz L."/>
            <person name="Ott S."/>
            <person name="Zhao X."/>
            <person name="Nagaraj S."/>
            <person name="Vavikolanu K."/>
            <person name="Aluvathingal J."/>
            <person name="Nadendla S."/>
            <person name="Sichtig H."/>
        </authorList>
    </citation>
    <scope>NUCLEOTIDE SEQUENCE [LARGE SCALE GENOMIC DNA]</scope>
    <source>
        <strain evidence="3">FDAARGOS_394</strain>
    </source>
</reference>
<organism evidence="2 3">
    <name type="scientific">Comamonas terrigena</name>
    <dbReference type="NCBI Taxonomy" id="32013"/>
    <lineage>
        <taxon>Bacteria</taxon>
        <taxon>Pseudomonadati</taxon>
        <taxon>Pseudomonadota</taxon>
        <taxon>Betaproteobacteria</taxon>
        <taxon>Burkholderiales</taxon>
        <taxon>Comamonadaceae</taxon>
        <taxon>Comamonas</taxon>
    </lineage>
</organism>
<dbReference type="STRING" id="1219032.GCA_001515545_03752"/>
<comment type="caution">
    <text evidence="2">The sequence shown here is derived from an EMBL/GenBank/DDBJ whole genome shotgun (WGS) entry which is preliminary data.</text>
</comment>
<dbReference type="GeneID" id="80803313"/>
<name>A0A2A7UQ32_COMTR</name>